<evidence type="ECO:0000256" key="3">
    <source>
        <dbReference type="ARBA" id="ARBA00022630"/>
    </source>
</evidence>
<keyword evidence="5" id="KW-0521">NADP</keyword>
<keyword evidence="3 9" id="KW-0285">Flavoprotein</keyword>
<evidence type="ECO:0000256" key="10">
    <source>
        <dbReference type="SAM" id="MobiDB-lite"/>
    </source>
</evidence>
<dbReference type="GO" id="GO:0050660">
    <property type="term" value="F:flavin adenine dinucleotide binding"/>
    <property type="evidence" value="ECO:0007669"/>
    <property type="project" value="TreeGrafter"/>
</dbReference>
<name>A0A4S5E6B6_9MICC</name>
<dbReference type="InterPro" id="IPR036188">
    <property type="entry name" value="FAD/NAD-bd_sf"/>
</dbReference>
<comment type="cofactor">
    <cofactor evidence="1">
        <name>FAD</name>
        <dbReference type="ChEBI" id="CHEBI:57692"/>
    </cofactor>
</comment>
<evidence type="ECO:0000259" key="11">
    <source>
        <dbReference type="Pfam" id="PF02852"/>
    </source>
</evidence>
<comment type="similarity">
    <text evidence="2 9">Belongs to the class-I pyridine nucleotide-disulfide oxidoreductase family.</text>
</comment>
<evidence type="ECO:0000256" key="4">
    <source>
        <dbReference type="ARBA" id="ARBA00022827"/>
    </source>
</evidence>
<evidence type="ECO:0000256" key="9">
    <source>
        <dbReference type="RuleBase" id="RU003691"/>
    </source>
</evidence>
<comment type="caution">
    <text evidence="13">The sequence shown here is derived from an EMBL/GenBank/DDBJ whole genome shotgun (WGS) entry which is preliminary data.</text>
</comment>
<accession>A0A4S5E6B6</accession>
<evidence type="ECO:0000256" key="1">
    <source>
        <dbReference type="ARBA" id="ARBA00001974"/>
    </source>
</evidence>
<evidence type="ECO:0000256" key="7">
    <source>
        <dbReference type="ARBA" id="ARBA00023157"/>
    </source>
</evidence>
<dbReference type="SUPFAM" id="SSF55424">
    <property type="entry name" value="FAD/NAD-linked reductases, dimerisation (C-terminal) domain"/>
    <property type="match status" value="1"/>
</dbReference>
<dbReference type="OrthoDB" id="9800167at2"/>
<evidence type="ECO:0000256" key="8">
    <source>
        <dbReference type="ARBA" id="ARBA00023284"/>
    </source>
</evidence>
<dbReference type="PANTHER" id="PTHR43014">
    <property type="entry name" value="MERCURIC REDUCTASE"/>
    <property type="match status" value="1"/>
</dbReference>
<keyword evidence="4 9" id="KW-0274">FAD</keyword>
<dbReference type="InterPro" id="IPR023753">
    <property type="entry name" value="FAD/NAD-binding_dom"/>
</dbReference>
<dbReference type="PANTHER" id="PTHR43014:SF2">
    <property type="entry name" value="MERCURIC REDUCTASE"/>
    <property type="match status" value="1"/>
</dbReference>
<feature type="domain" description="FAD/NAD(P)-binding" evidence="12">
    <location>
        <begin position="154"/>
        <end position="232"/>
    </location>
</feature>
<dbReference type="Gene3D" id="3.50.50.60">
    <property type="entry name" value="FAD/NAD(P)-binding domain"/>
    <property type="match status" value="1"/>
</dbReference>
<dbReference type="PRINTS" id="PR00411">
    <property type="entry name" value="PNDRDTASEI"/>
</dbReference>
<keyword evidence="8 9" id="KW-0676">Redox-active center</keyword>
<evidence type="ECO:0000259" key="12">
    <source>
        <dbReference type="Pfam" id="PF07992"/>
    </source>
</evidence>
<reference evidence="13 14" key="1">
    <citation type="submission" date="2019-04" db="EMBL/GenBank/DDBJ databases">
        <authorList>
            <person name="Liu Q."/>
            <person name="Xin Y.-H."/>
        </authorList>
    </citation>
    <scope>NUCLEOTIDE SEQUENCE [LARGE SCALE GENOMIC DNA]</scope>
    <source>
        <strain evidence="13 14">AM23</strain>
    </source>
</reference>
<dbReference type="Pfam" id="PF07992">
    <property type="entry name" value="Pyr_redox_2"/>
    <property type="match status" value="2"/>
</dbReference>
<gene>
    <name evidence="13" type="ORF">E8P82_06025</name>
</gene>
<dbReference type="AlphaFoldDB" id="A0A4S5E6B6"/>
<dbReference type="Pfam" id="PF02852">
    <property type="entry name" value="Pyr_redox_dim"/>
    <property type="match status" value="1"/>
</dbReference>
<evidence type="ECO:0000256" key="5">
    <source>
        <dbReference type="ARBA" id="ARBA00022857"/>
    </source>
</evidence>
<dbReference type="Gene3D" id="3.30.390.30">
    <property type="match status" value="1"/>
</dbReference>
<sequence length="395" mass="40911">MTTPPGWCGDRRPGGGCQGSEKVPPLRSEGSDRSRGATTMHRIDDIVDLLVVGGGTAGIVGARTAAKLGAKVLPAERSRTGGDCLWTGCVPSKTLLSAAAAGAHHDGTNAEYFAVARRRVAAAITAVEPDDAPETLRAACVEAHTVGPTADTGGSGSVVVSTSDGASYRADVLLSHCRKDTAHRRLGLQGLGVDLDEDGHVLVSAAMRTSASTIWAAGDVTTHADLTHVAGAYASTAVSNAVLGLRRSISLTVPRVTYTSPEVAAVGVTSVGGRGLRESVVQHSHADRAITEGQEEGFSRLIIGRGGRILGGTIVGPRAGESPAELTLAVQRKLSTTDLAAVIHPYPTYNDALWNAALADARTALESRPAMIALSLLIRLTRRRVTRRRQPPAVG</sequence>
<feature type="domain" description="Pyridine nucleotide-disulphide oxidoreductase dimerisation" evidence="11">
    <location>
        <begin position="253"/>
        <end position="356"/>
    </location>
</feature>
<dbReference type="InterPro" id="IPR012999">
    <property type="entry name" value="Pyr_OxRdtase_I_AS"/>
</dbReference>
<keyword evidence="14" id="KW-1185">Reference proteome</keyword>
<protein>
    <submittedName>
        <fullName evidence="13">NAD(P)/FAD-dependent oxidoreductase</fullName>
    </submittedName>
</protein>
<dbReference type="GO" id="GO:0003955">
    <property type="term" value="F:NAD(P)H dehydrogenase (quinone) activity"/>
    <property type="evidence" value="ECO:0007669"/>
    <property type="project" value="TreeGrafter"/>
</dbReference>
<dbReference type="EMBL" id="SSWH01000004">
    <property type="protein sequence ID" value="THJ67002.1"/>
    <property type="molecule type" value="Genomic_DNA"/>
</dbReference>
<dbReference type="PRINTS" id="PR00368">
    <property type="entry name" value="FADPNR"/>
</dbReference>
<dbReference type="PROSITE" id="PS00076">
    <property type="entry name" value="PYRIDINE_REDOX_1"/>
    <property type="match status" value="1"/>
</dbReference>
<evidence type="ECO:0000313" key="13">
    <source>
        <dbReference type="EMBL" id="THJ67002.1"/>
    </source>
</evidence>
<dbReference type="InterPro" id="IPR004099">
    <property type="entry name" value="Pyr_nucl-diS_OxRdtase_dimer"/>
</dbReference>
<feature type="region of interest" description="Disordered" evidence="10">
    <location>
        <begin position="1"/>
        <end position="37"/>
    </location>
</feature>
<dbReference type="InterPro" id="IPR016156">
    <property type="entry name" value="FAD/NAD-linked_Rdtase_dimer_sf"/>
</dbReference>
<organism evidence="13 14">
    <name type="scientific">Arthrobacter echini</name>
    <dbReference type="NCBI Taxonomy" id="1529066"/>
    <lineage>
        <taxon>Bacteria</taxon>
        <taxon>Bacillati</taxon>
        <taxon>Actinomycetota</taxon>
        <taxon>Actinomycetes</taxon>
        <taxon>Micrococcales</taxon>
        <taxon>Micrococcaceae</taxon>
        <taxon>Arthrobacter</taxon>
    </lineage>
</organism>
<feature type="domain" description="FAD/NAD(P)-binding" evidence="12">
    <location>
        <begin position="48"/>
        <end position="103"/>
    </location>
</feature>
<dbReference type="SUPFAM" id="SSF51905">
    <property type="entry name" value="FAD/NAD(P)-binding domain"/>
    <property type="match status" value="1"/>
</dbReference>
<dbReference type="GO" id="GO:0016668">
    <property type="term" value="F:oxidoreductase activity, acting on a sulfur group of donors, NAD(P) as acceptor"/>
    <property type="evidence" value="ECO:0007669"/>
    <property type="project" value="InterPro"/>
</dbReference>
<dbReference type="Proteomes" id="UP000305233">
    <property type="component" value="Unassembled WGS sequence"/>
</dbReference>
<proteinExistence type="inferred from homology"/>
<keyword evidence="6 9" id="KW-0560">Oxidoreductase</keyword>
<evidence type="ECO:0000256" key="2">
    <source>
        <dbReference type="ARBA" id="ARBA00007532"/>
    </source>
</evidence>
<keyword evidence="7" id="KW-1015">Disulfide bond</keyword>
<evidence type="ECO:0000313" key="14">
    <source>
        <dbReference type="Proteomes" id="UP000305233"/>
    </source>
</evidence>
<evidence type="ECO:0000256" key="6">
    <source>
        <dbReference type="ARBA" id="ARBA00023002"/>
    </source>
</evidence>